<feature type="region of interest" description="Disordered" evidence="1">
    <location>
        <begin position="20"/>
        <end position="76"/>
    </location>
</feature>
<organism evidence="2 3">
    <name type="scientific">Vitrella brassicaformis (strain CCMP3155)</name>
    <dbReference type="NCBI Taxonomy" id="1169540"/>
    <lineage>
        <taxon>Eukaryota</taxon>
        <taxon>Sar</taxon>
        <taxon>Alveolata</taxon>
        <taxon>Colpodellida</taxon>
        <taxon>Vitrellaceae</taxon>
        <taxon>Vitrella</taxon>
    </lineage>
</organism>
<dbReference type="InParanoid" id="A0A0G4EDU0"/>
<evidence type="ECO:0000313" key="3">
    <source>
        <dbReference type="Proteomes" id="UP000041254"/>
    </source>
</evidence>
<evidence type="ECO:0000256" key="1">
    <source>
        <dbReference type="SAM" id="MobiDB-lite"/>
    </source>
</evidence>
<name>A0A0G4EDU0_VITBC</name>
<proteinExistence type="predicted"/>
<feature type="compositionally biased region" description="Basic residues" evidence="1">
    <location>
        <begin position="63"/>
        <end position="75"/>
    </location>
</feature>
<dbReference type="AlphaFoldDB" id="A0A0G4EDU0"/>
<gene>
    <name evidence="2" type="ORF">Vbra_11253</name>
</gene>
<accession>A0A0G4EDU0</accession>
<protein>
    <submittedName>
        <fullName evidence="2">Uncharacterized protein</fullName>
    </submittedName>
</protein>
<dbReference type="EMBL" id="CDMY01000176">
    <property type="protein sequence ID" value="CEL93543.1"/>
    <property type="molecule type" value="Genomic_DNA"/>
</dbReference>
<reference evidence="2 3" key="1">
    <citation type="submission" date="2014-11" db="EMBL/GenBank/DDBJ databases">
        <authorList>
            <person name="Zhu J."/>
            <person name="Qi W."/>
            <person name="Song R."/>
        </authorList>
    </citation>
    <scope>NUCLEOTIDE SEQUENCE [LARGE SCALE GENOMIC DNA]</scope>
</reference>
<evidence type="ECO:0000313" key="2">
    <source>
        <dbReference type="EMBL" id="CEL93543.1"/>
    </source>
</evidence>
<dbReference type="Proteomes" id="UP000041254">
    <property type="component" value="Unassembled WGS sequence"/>
</dbReference>
<keyword evidence="3" id="KW-1185">Reference proteome</keyword>
<sequence length="118" mass="12875">MNTVSVLRLEALINQLLETTEKEKQKDVKKKTGKEGERASSVWDRVEPPMAEGPSLGQGGVRVSKRQHVVPHGRRSNSPILPSITCVCFGCQTLDSQGGPSFLCVAVGCLEHDACMWL</sequence>
<dbReference type="VEuPathDB" id="CryptoDB:Vbra_11253"/>